<dbReference type="GO" id="GO:0046872">
    <property type="term" value="F:metal ion binding"/>
    <property type="evidence" value="ECO:0007669"/>
    <property type="project" value="UniProtKB-KW"/>
</dbReference>
<dbReference type="GO" id="GO:0005975">
    <property type="term" value="P:carbohydrate metabolic process"/>
    <property type="evidence" value="ECO:0007669"/>
    <property type="project" value="InterPro"/>
</dbReference>
<dbReference type="STRING" id="1423738.FC84_GL000045"/>
<dbReference type="Gene3D" id="3.20.20.370">
    <property type="entry name" value="Glycoside hydrolase/deacetylase"/>
    <property type="match status" value="1"/>
</dbReference>
<accession>A0A0R2BT82</accession>
<organism evidence="6 7">
    <name type="scientific">Lapidilactobacillus dextrinicus DSM 20335</name>
    <dbReference type="NCBI Taxonomy" id="1423738"/>
    <lineage>
        <taxon>Bacteria</taxon>
        <taxon>Bacillati</taxon>
        <taxon>Bacillota</taxon>
        <taxon>Bacilli</taxon>
        <taxon>Lactobacillales</taxon>
        <taxon>Lactobacillaceae</taxon>
        <taxon>Lapidilactobacillus</taxon>
    </lineage>
</organism>
<keyword evidence="7" id="KW-1185">Reference proteome</keyword>
<dbReference type="AlphaFoldDB" id="A0A0R2BT82"/>
<evidence type="ECO:0000256" key="4">
    <source>
        <dbReference type="ARBA" id="ARBA00022842"/>
    </source>
</evidence>
<dbReference type="GO" id="GO:0019213">
    <property type="term" value="F:deacetylase activity"/>
    <property type="evidence" value="ECO:0007669"/>
    <property type="project" value="TreeGrafter"/>
</dbReference>
<protein>
    <recommendedName>
        <fullName evidence="8">ChbG/HpnK family deacetylase</fullName>
    </recommendedName>
</protein>
<dbReference type="InterPro" id="IPR011330">
    <property type="entry name" value="Glyco_hydro/deAcase_b/a-brl"/>
</dbReference>
<dbReference type="OrthoDB" id="9774177at2"/>
<evidence type="ECO:0000313" key="7">
    <source>
        <dbReference type="Proteomes" id="UP000051813"/>
    </source>
</evidence>
<keyword evidence="3" id="KW-0378">Hydrolase</keyword>
<dbReference type="SUPFAM" id="SSF88713">
    <property type="entry name" value="Glycoside hydrolase/deacetylase"/>
    <property type="match status" value="1"/>
</dbReference>
<keyword evidence="4" id="KW-0460">Magnesium</keyword>
<dbReference type="GO" id="GO:0016787">
    <property type="term" value="F:hydrolase activity"/>
    <property type="evidence" value="ECO:0007669"/>
    <property type="project" value="UniProtKB-KW"/>
</dbReference>
<evidence type="ECO:0008006" key="8">
    <source>
        <dbReference type="Google" id="ProtNLM"/>
    </source>
</evidence>
<proteinExistence type="predicted"/>
<evidence type="ECO:0000256" key="1">
    <source>
        <dbReference type="ARBA" id="ARBA00001946"/>
    </source>
</evidence>
<comment type="cofactor">
    <cofactor evidence="1">
        <name>Mg(2+)</name>
        <dbReference type="ChEBI" id="CHEBI:18420"/>
    </cofactor>
</comment>
<evidence type="ECO:0000256" key="3">
    <source>
        <dbReference type="ARBA" id="ARBA00022801"/>
    </source>
</evidence>
<gene>
    <name evidence="6" type="ORF">FC84_GL000045</name>
</gene>
<dbReference type="PANTHER" id="PTHR31609:SF1">
    <property type="entry name" value="CARBOHYDRATE DEACETYLASE"/>
    <property type="match status" value="1"/>
</dbReference>
<evidence type="ECO:0000313" key="6">
    <source>
        <dbReference type="EMBL" id="KRM78892.1"/>
    </source>
</evidence>
<keyword evidence="2" id="KW-0479">Metal-binding</keyword>
<sequence>MTKKMIVRADDLGYSEAVNLGIAKTVHEGLINNVGFMVNMPTSQAGYDLIKDADIDLGLHVVICQGRPLTDATKIPSITAENGEFKASKVYRTAKNDFVNLDEVVLEIEAQYQRFVEIVGRKPDYFESHAVVSDNLIKGLQIVADRHQLNFLKFLWDDQPITLHGKKLYMYMESMGDNYDPYQTLKKAASAEYDDGYAMMVNHPGYLDWYILTHSSLTVPRTHEVAMLTDPKMKQWLLEHEIELIRYSQI</sequence>
<dbReference type="RefSeq" id="WP_057756228.1">
    <property type="nucleotide sequence ID" value="NZ_AYYK01000008.1"/>
</dbReference>
<dbReference type="EMBL" id="AYYK01000008">
    <property type="protein sequence ID" value="KRM78892.1"/>
    <property type="molecule type" value="Genomic_DNA"/>
</dbReference>
<dbReference type="CDD" id="cd10805">
    <property type="entry name" value="YdjC_like_1"/>
    <property type="match status" value="1"/>
</dbReference>
<comment type="caution">
    <text evidence="6">The sequence shown here is derived from an EMBL/GenBank/DDBJ whole genome shotgun (WGS) entry which is preliminary data.</text>
</comment>
<evidence type="ECO:0000256" key="2">
    <source>
        <dbReference type="ARBA" id="ARBA00022723"/>
    </source>
</evidence>
<dbReference type="PANTHER" id="PTHR31609">
    <property type="entry name" value="YDJC DEACETYLASE FAMILY MEMBER"/>
    <property type="match status" value="1"/>
</dbReference>
<evidence type="ECO:0000256" key="5">
    <source>
        <dbReference type="ARBA" id="ARBA00023277"/>
    </source>
</evidence>
<name>A0A0R2BT82_9LACO</name>
<dbReference type="Proteomes" id="UP000051813">
    <property type="component" value="Unassembled WGS sequence"/>
</dbReference>
<keyword evidence="5" id="KW-0119">Carbohydrate metabolism</keyword>
<reference evidence="6 7" key="1">
    <citation type="journal article" date="2015" name="Genome Announc.">
        <title>Expanding the biotechnology potential of lactobacilli through comparative genomics of 213 strains and associated genera.</title>
        <authorList>
            <person name="Sun Z."/>
            <person name="Harris H.M."/>
            <person name="McCann A."/>
            <person name="Guo C."/>
            <person name="Argimon S."/>
            <person name="Zhang W."/>
            <person name="Yang X."/>
            <person name="Jeffery I.B."/>
            <person name="Cooney J.C."/>
            <person name="Kagawa T.F."/>
            <person name="Liu W."/>
            <person name="Song Y."/>
            <person name="Salvetti E."/>
            <person name="Wrobel A."/>
            <person name="Rasinkangas P."/>
            <person name="Parkhill J."/>
            <person name="Rea M.C."/>
            <person name="O'Sullivan O."/>
            <person name="Ritari J."/>
            <person name="Douillard F.P."/>
            <person name="Paul Ross R."/>
            <person name="Yang R."/>
            <person name="Briner A.E."/>
            <person name="Felis G.E."/>
            <person name="de Vos W.M."/>
            <person name="Barrangou R."/>
            <person name="Klaenhammer T.R."/>
            <person name="Caufield P.W."/>
            <person name="Cui Y."/>
            <person name="Zhang H."/>
            <person name="O'Toole P.W."/>
        </authorList>
    </citation>
    <scope>NUCLEOTIDE SEQUENCE [LARGE SCALE GENOMIC DNA]</scope>
    <source>
        <strain evidence="6 7">DSM 20335</strain>
    </source>
</reference>
<dbReference type="PATRIC" id="fig|1423738.3.peg.45"/>
<dbReference type="Pfam" id="PF04794">
    <property type="entry name" value="YdjC"/>
    <property type="match status" value="1"/>
</dbReference>
<dbReference type="InterPro" id="IPR006879">
    <property type="entry name" value="YdjC-like"/>
</dbReference>